<gene>
    <name evidence="1" type="ORF">EJC51_45590</name>
</gene>
<dbReference type="KEGG" id="saqu:EJC51_45590"/>
<reference evidence="1 2" key="1">
    <citation type="submission" date="2018-12" db="EMBL/GenBank/DDBJ databases">
        <authorList>
            <person name="Li K."/>
        </authorList>
    </citation>
    <scope>NUCLEOTIDE SEQUENCE [LARGE SCALE GENOMIC DNA]</scope>
    <source>
        <strain evidence="2">CR22</strain>
    </source>
</reference>
<sequence length="363" mass="39119">MPLEFFTEAADDSGTAAGQLSLAVDETNTPWLAYATNNGSVVVARREKEGWIKQILPQYSAVRDAYRIGLAISSYPDLNPHVAYLNPGTDHLIYGVRGTEWALEEVPTKGGIIIGPARFVSLRLNPGLVDPSLKNTPNLSYQSGLSLWHAAKAASPTGGPPRWKKNVHEVDAGNLIEKGWYSTLAFDRHGLLHMASFDDLSPAGQTASRLRVVRLAGNAVVGQPEAWMVELLDGDQILGSRPSMTYADSGEGLVTYYERHERAIRLCIFGTDDQPPSTQILGDGVESDEEAYSACCIGTHPPIRVAYGAGGQLKLAEQQFGDTFDVSDVEAGGAWSDLVLDREGTVHVAHMNGSEVRYGAAAP</sequence>
<dbReference type="EMBL" id="CP034463">
    <property type="protein sequence ID" value="AZP22691.1"/>
    <property type="molecule type" value="Genomic_DNA"/>
</dbReference>
<accession>A0A3Q9C7I7</accession>
<dbReference type="RefSeq" id="WP_126276492.1">
    <property type="nucleotide sequence ID" value="NZ_CP034463.1"/>
</dbReference>
<evidence type="ECO:0000313" key="2">
    <source>
        <dbReference type="Proteomes" id="UP000280197"/>
    </source>
</evidence>
<dbReference type="AlphaFoldDB" id="A0A3Q9C7I7"/>
<keyword evidence="2" id="KW-1185">Reference proteome</keyword>
<name>A0A3Q9C7I7_9ACTN</name>
<proteinExistence type="predicted"/>
<organism evidence="1 2">
    <name type="scientific">Streptomyces aquilus</name>
    <dbReference type="NCBI Taxonomy" id="2548456"/>
    <lineage>
        <taxon>Bacteria</taxon>
        <taxon>Bacillati</taxon>
        <taxon>Actinomycetota</taxon>
        <taxon>Actinomycetes</taxon>
        <taxon>Kitasatosporales</taxon>
        <taxon>Streptomycetaceae</taxon>
        <taxon>Streptomyces</taxon>
    </lineage>
</organism>
<protein>
    <submittedName>
        <fullName evidence="1">Uncharacterized protein</fullName>
    </submittedName>
</protein>
<dbReference type="Proteomes" id="UP000280197">
    <property type="component" value="Chromosome"/>
</dbReference>
<evidence type="ECO:0000313" key="1">
    <source>
        <dbReference type="EMBL" id="AZP22691.1"/>
    </source>
</evidence>